<dbReference type="Pfam" id="PF04654">
    <property type="entry name" value="DUF599"/>
    <property type="match status" value="1"/>
</dbReference>
<keyword evidence="3" id="KW-1185">Reference proteome</keyword>
<keyword evidence="1" id="KW-0812">Transmembrane</keyword>
<dbReference type="OrthoDB" id="9806874at2"/>
<name>A0A328API7_9CAUL</name>
<dbReference type="Proteomes" id="UP000249725">
    <property type="component" value="Unassembled WGS sequence"/>
</dbReference>
<sequence>MSPLNIAALCFFFLCWLGYQPLLHALAKHRGRVINTDMTVIRAIWMRNMALRENRLMDGQLLGHALNSASFFASSNLILIAAAAGALFGGETTFRSASSLEVIRTSSRLLFEGQIALVLITLARGLLDFIWSIRQMNYCIAAVGAVPLTDDPTVLRQLGELASRVLNPALSSFNQGVRGYYFALAAAAWLFGPIPFMVATGGAVLLLLTRQHRSRSARAISEFRRLAEETDARIISGELEAVGIVAAKKGSGEVL</sequence>
<dbReference type="InterPro" id="IPR006747">
    <property type="entry name" value="DUF599"/>
</dbReference>
<protein>
    <submittedName>
        <fullName evidence="2">DUF599 domain-containing protein</fullName>
    </submittedName>
</protein>
<gene>
    <name evidence="2" type="ORF">DJ018_02600</name>
</gene>
<keyword evidence="1" id="KW-1133">Transmembrane helix</keyword>
<dbReference type="RefSeq" id="WP_111513316.1">
    <property type="nucleotide sequence ID" value="NZ_QFYR01000001.1"/>
</dbReference>
<accession>A0A328API7</accession>
<feature type="transmembrane region" description="Helical" evidence="1">
    <location>
        <begin position="180"/>
        <end position="208"/>
    </location>
</feature>
<evidence type="ECO:0000256" key="1">
    <source>
        <dbReference type="SAM" id="Phobius"/>
    </source>
</evidence>
<evidence type="ECO:0000313" key="2">
    <source>
        <dbReference type="EMBL" id="RAK56880.1"/>
    </source>
</evidence>
<dbReference type="AlphaFoldDB" id="A0A328API7"/>
<organism evidence="2 3">
    <name type="scientific">Phenylobacterium deserti</name>
    <dbReference type="NCBI Taxonomy" id="1914756"/>
    <lineage>
        <taxon>Bacteria</taxon>
        <taxon>Pseudomonadati</taxon>
        <taxon>Pseudomonadota</taxon>
        <taxon>Alphaproteobacteria</taxon>
        <taxon>Caulobacterales</taxon>
        <taxon>Caulobacteraceae</taxon>
        <taxon>Phenylobacterium</taxon>
    </lineage>
</organism>
<proteinExistence type="predicted"/>
<keyword evidence="1" id="KW-0472">Membrane</keyword>
<dbReference type="EMBL" id="QFYR01000001">
    <property type="protein sequence ID" value="RAK56880.1"/>
    <property type="molecule type" value="Genomic_DNA"/>
</dbReference>
<evidence type="ECO:0000313" key="3">
    <source>
        <dbReference type="Proteomes" id="UP000249725"/>
    </source>
</evidence>
<reference evidence="3" key="1">
    <citation type="submission" date="2018-05" db="EMBL/GenBank/DDBJ databases">
        <authorList>
            <person name="Li X."/>
        </authorList>
    </citation>
    <scope>NUCLEOTIDE SEQUENCE [LARGE SCALE GENOMIC DNA]</scope>
    <source>
        <strain evidence="3">YIM 73061</strain>
    </source>
</reference>
<comment type="caution">
    <text evidence="2">The sequence shown here is derived from an EMBL/GenBank/DDBJ whole genome shotgun (WGS) entry which is preliminary data.</text>
</comment>
<feature type="transmembrane region" description="Helical" evidence="1">
    <location>
        <begin position="65"/>
        <end position="88"/>
    </location>
</feature>